<dbReference type="EMBL" id="CAUYUJ010021105">
    <property type="protein sequence ID" value="CAK0902733.1"/>
    <property type="molecule type" value="Genomic_DNA"/>
</dbReference>
<sequence>MTSTSVSSTTRSSTTASSTTRSSTSATSSMTLTTTSGTSSTTGSSTSATSSTTVTTTRSSTSATSTSTRSSTSATSSTTMTSTSVSSTTRSSTTASSTTRSSTSATSSMTLTTTSGTSSTTGSSTSATSSTTVTTTRSSTSATSTSTRSSTSSTSSTTMTSTSVSSTTRSSTTASSTTGSSTSATSSMTLTATSGTSSTTGSSTSATSSSTVTSTRSSTSATSTSTRSSTSATSSTTVTSTSVSSTTRSSTTASSTTGSSTSDTSSTTVTTTATSSTEARPLAPVTVSGALSVSGIDYAVLVGNETLRAEFEQVVKQGVAQEAGNGVTADDVDVTLSAGSVVVEFTVRVPNSASTGAVATMLASSPLASTVVSLIKESEVAAVASTGDIGVIFTGVDGAPVTTTAAPPEAAYPDGISDSLIVVFVSFGVLIPVGGVTSAAVLAHRRGYRRGYDVAALEHKSEQAEGARATGAAGPRDGMGGKPQPIDSVYDGELRQPRVQLVPALHAANSTRAASEIVLEFGSSGGPPIRWRYRLEGGPHDPQPSSPLAGLADAGVSPGQHASGAAAGSAPRAGAAQAIEDEGAAEGESLCGQLRAATAQRG</sequence>
<gene>
    <name evidence="3" type="ORF">PCOR1329_LOCUS79239</name>
</gene>
<dbReference type="Proteomes" id="UP001189429">
    <property type="component" value="Unassembled WGS sequence"/>
</dbReference>
<dbReference type="PANTHER" id="PTHR45733">
    <property type="entry name" value="FORMIN-J"/>
    <property type="match status" value="1"/>
</dbReference>
<feature type="transmembrane region" description="Helical" evidence="2">
    <location>
        <begin position="420"/>
        <end position="443"/>
    </location>
</feature>
<keyword evidence="4" id="KW-1185">Reference proteome</keyword>
<evidence type="ECO:0000313" key="3">
    <source>
        <dbReference type="EMBL" id="CAK0902733.1"/>
    </source>
</evidence>
<dbReference type="PANTHER" id="PTHR45733:SF8">
    <property type="entry name" value="FORMIN-J"/>
    <property type="match status" value="1"/>
</dbReference>
<reference evidence="3" key="1">
    <citation type="submission" date="2023-10" db="EMBL/GenBank/DDBJ databases">
        <authorList>
            <person name="Chen Y."/>
            <person name="Shah S."/>
            <person name="Dougan E. K."/>
            <person name="Thang M."/>
            <person name="Chan C."/>
        </authorList>
    </citation>
    <scope>NUCLEOTIDE SEQUENCE [LARGE SCALE GENOMIC DNA]</scope>
</reference>
<feature type="non-terminal residue" evidence="3">
    <location>
        <position position="602"/>
    </location>
</feature>
<feature type="region of interest" description="Disordered" evidence="1">
    <location>
        <begin position="463"/>
        <end position="482"/>
    </location>
</feature>
<proteinExistence type="predicted"/>
<protein>
    <submittedName>
        <fullName evidence="3">Uncharacterized protein</fullName>
    </submittedName>
</protein>
<organism evidence="3 4">
    <name type="scientific">Prorocentrum cordatum</name>
    <dbReference type="NCBI Taxonomy" id="2364126"/>
    <lineage>
        <taxon>Eukaryota</taxon>
        <taxon>Sar</taxon>
        <taxon>Alveolata</taxon>
        <taxon>Dinophyceae</taxon>
        <taxon>Prorocentrales</taxon>
        <taxon>Prorocentraceae</taxon>
        <taxon>Prorocentrum</taxon>
    </lineage>
</organism>
<evidence type="ECO:0000256" key="1">
    <source>
        <dbReference type="SAM" id="MobiDB-lite"/>
    </source>
</evidence>
<evidence type="ECO:0000313" key="4">
    <source>
        <dbReference type="Proteomes" id="UP001189429"/>
    </source>
</evidence>
<keyword evidence="2" id="KW-0812">Transmembrane</keyword>
<keyword evidence="2" id="KW-1133">Transmembrane helix</keyword>
<keyword evidence="2" id="KW-0472">Membrane</keyword>
<feature type="compositionally biased region" description="Low complexity" evidence="1">
    <location>
        <begin position="1"/>
        <end position="277"/>
    </location>
</feature>
<evidence type="ECO:0000256" key="2">
    <source>
        <dbReference type="SAM" id="Phobius"/>
    </source>
</evidence>
<comment type="caution">
    <text evidence="3">The sequence shown here is derived from an EMBL/GenBank/DDBJ whole genome shotgun (WGS) entry which is preliminary data.</text>
</comment>
<accession>A0ABN9XRW6</accession>
<feature type="region of interest" description="Disordered" evidence="1">
    <location>
        <begin position="1"/>
        <end position="279"/>
    </location>
</feature>
<name>A0ABN9XRW6_9DINO</name>
<feature type="compositionally biased region" description="Low complexity" evidence="1">
    <location>
        <begin position="558"/>
        <end position="578"/>
    </location>
</feature>
<feature type="region of interest" description="Disordered" evidence="1">
    <location>
        <begin position="530"/>
        <end position="587"/>
    </location>
</feature>
<dbReference type="InterPro" id="IPR051144">
    <property type="entry name" value="Formin_homology_domain"/>
</dbReference>